<feature type="region of interest" description="Disordered" evidence="1">
    <location>
        <begin position="39"/>
        <end position="58"/>
    </location>
</feature>
<dbReference type="PROSITE" id="PS50011">
    <property type="entry name" value="PROTEIN_KINASE_DOM"/>
    <property type="match status" value="1"/>
</dbReference>
<gene>
    <name evidence="3" type="ORF">G6N73_05285</name>
</gene>
<dbReference type="InterPro" id="IPR047187">
    <property type="entry name" value="SF1_C_Upf1"/>
</dbReference>
<dbReference type="SUPFAM" id="SSF52540">
    <property type="entry name" value="P-loop containing nucleoside triphosphate hydrolases"/>
    <property type="match status" value="1"/>
</dbReference>
<organism evidence="3 4">
    <name type="scientific">Allomesorhizobium camelthorni</name>
    <dbReference type="NCBI Taxonomy" id="475069"/>
    <lineage>
        <taxon>Bacteria</taxon>
        <taxon>Pseudomonadati</taxon>
        <taxon>Pseudomonadota</taxon>
        <taxon>Alphaproteobacteria</taxon>
        <taxon>Hyphomicrobiales</taxon>
        <taxon>Phyllobacteriaceae</taxon>
        <taxon>Allomesorhizobium</taxon>
    </lineage>
</organism>
<protein>
    <submittedName>
        <fullName evidence="3">DUF4011 domain-containing protein</fullName>
    </submittedName>
</protein>
<evidence type="ECO:0000313" key="3">
    <source>
        <dbReference type="EMBL" id="NGO50597.1"/>
    </source>
</evidence>
<reference evidence="3 4" key="1">
    <citation type="submission" date="2020-02" db="EMBL/GenBank/DDBJ databases">
        <title>Genome sequence of strain CCNWXJ40-4.</title>
        <authorList>
            <person name="Gao J."/>
            <person name="Sun J."/>
        </authorList>
    </citation>
    <scope>NUCLEOTIDE SEQUENCE [LARGE SCALE GENOMIC DNA]</scope>
    <source>
        <strain evidence="3 4">CCNWXJ 40-4</strain>
    </source>
</reference>
<dbReference type="PANTHER" id="PTHR10887:SF495">
    <property type="entry name" value="HELICASE SENATAXIN ISOFORM X1-RELATED"/>
    <property type="match status" value="1"/>
</dbReference>
<dbReference type="InterPro" id="IPR041679">
    <property type="entry name" value="DNA2/NAM7-like_C"/>
</dbReference>
<sequence length="2089" mass="232446">MIRFCPNCETERPLSEIFCEGSRQGATCNWDLTSAPIRSAGSQSGTAEVPVPTERTCSQGHPVEEGDVICFTCGTDLPADLTVEVSALSPADNAIVETAPGIEVTEIAGWQLIRKLAASNVVSERFLTQEPESGKPAVLTLYADAAEPDPAVYDVVRNLPRDHVQEILDIGRWSDRAYEVAEEITGGSLAELGHTGSGLDAIQRLVSEIGGALHAFSNSGLRHRDLHPGNIIVRTRNPLDLVVTGFGSARLSDFDLDVVSPLETTRYMAPEAIAGGVAAASDWWSLGMIVLEQATAGACFEGVNQQAFLIYVLTNGVPIPSDLDPSVEVLLRGLLARDHRKRWQWKEVRGWLEGEEIPVPTEAASVNETSGRVPIALAGTSHDKAAKYALAAAEAVNWDEARDQLARGAVATWVEDAELDSKIRSGIRQLAHIEEISDDLRLSLGLKVLNPAMPLIAKGNIVTPGWLLDHPEEGYNLIAGPAPDFLKRIDAEPWLGKLKERVATVRARARQLGIELNEDDLRINLLSTSKARLSALWDDRRRLFPDTDHPGLVSLIERRQTTEEDFILLLSAVLGQFRSVQEILEEARDAAERAGVTTFRVDAAEEMLASSRRDIHKMIDERLTGFARCNIARVDEWADQFRLDRRMPIGRALALLSVPEESWVEPPKQAYVSTLLDYFAKKISGSILRGPLTRMLIGKSTPRVDLMELGSERRTAPAILDQILARTDHTIDIDPSVFVGPETLERRLRSLYAHSTLYKRDTGIDGLYLGFPILLMRDVRGNTRTRIAPVLLWPVKISPQVGNRGHVSVSFDRDRDEVRLNPAFEGMIGIEASRRWLDAASDLLGRASFTAADVMDSFGTTLASVRSRELKPVPGRETEVEPGRPEVECSAVFFHLAYMGQAVVEDLRQLKGIPPAGTALETALRVTSQDWSAREIPAVPENDRYFTVASDPSQEAAVLEARGAPGLLIEGPPGTGKSQTIVNMVADAIGRKKSLLVVCQKQAALEVVKKRLEAEGLGERIVMISDMNRDREPTIRAVREQLETLFSRPRGGAPLWKREREMHAARIHALETELDQHHAALHQVDEATGGTYRTLLGELIALEVGARPALEVTALRRLLADLDPFKVAELEETCGAQVQHWLPAKYEGSPLSVLKSFTPDAATASAFSDDFEALRRNESYRAEVLERTLDAIPLSDPEPYRKWFNEHDSEFRSMSAATRNELARWLQLSRRDAAGQSDVTNLAQTLLEVERKLRNVEHSPVSSKVSHVAVSLSDQDLEQSVKLAASVTAPVSGIGRFNPLRWNRKRQLRGFLEDHKLGDGPEDIAAFLTAGQMEQIRRPLRDRLRSLLSTIREDGLVARDAAARELADIASHRSASLGVCQRLADAVSAFPDPLRLETIVSSGSLEAYENLKTSAEHAFERYEARQFSRAALDNLSPWFEKTWLDGRRAEIDADGATSDAILKVAESLPALASYQRFRIRASRIGDTAMRVFGVLRSKDVLLAEIPDAELESETRRIIAREARLAWKARIEADNPTLLYETGEIQSKIRALAEADHAMRRTNRDLLIEGIDVGRIRPLREWEDITRLRGQRARRLREFLDRGTDLGLMELRPVWLMNPDVASRVLPLRGAMFDVVIYDESSQMPVEYSLPTLFRGDIVIVSGDEKQMPPTAFFSSKVENDEADIFDGEELEENASDEDRDIYTETWNRREIKDCPDLLQLARTVLPSTTLQIHYRSAYRELIGFSNASFYGNRLNVPVKHPDDEVRRARPIELVRVDGIYSDQTNRMEADKVVELLAELWSRDSAPPTVGVVTFNRKQADLIEEVLEERAENDADFRVALARERERIEDGEDMGFFVKNVENVQGDERDVIVFSSTFGRNGQGTFRRNFGVLGQKGGQRRLNVAVTRARSKVVMVTSIPIAEISDMLSSRRPPSAPRDFLQGYLEYARAISAGEFESGRTLLLRLATEHGGEKERVATEQDGFSDSVASFLREQGWRPQQAHDGGAFGLDFAIEDPRTGLFGIGIECDAPRHRILETARAREVWRPKVLGRAIPRIHRVSSHGWFHNKTEERARLRTAVIEALGHGASR</sequence>
<accession>A0A6G4W8Y3</accession>
<comment type="caution">
    <text evidence="3">The sequence shown here is derived from an EMBL/GenBank/DDBJ whole genome shotgun (WGS) entry which is preliminary data.</text>
</comment>
<dbReference type="Proteomes" id="UP001642900">
    <property type="component" value="Unassembled WGS sequence"/>
</dbReference>
<name>A0A6G4W8Y3_9HYPH</name>
<evidence type="ECO:0000259" key="2">
    <source>
        <dbReference type="PROSITE" id="PS50011"/>
    </source>
</evidence>
<dbReference type="EMBL" id="JAAKZF010000003">
    <property type="protein sequence ID" value="NGO50597.1"/>
    <property type="molecule type" value="Genomic_DNA"/>
</dbReference>
<dbReference type="Pfam" id="PF13086">
    <property type="entry name" value="AAA_11"/>
    <property type="match status" value="1"/>
</dbReference>
<dbReference type="Gene3D" id="3.40.50.300">
    <property type="entry name" value="P-loop containing nucleotide triphosphate hydrolases"/>
    <property type="match status" value="3"/>
</dbReference>
<dbReference type="Pfam" id="PF18741">
    <property type="entry name" value="MTES_1575"/>
    <property type="match status" value="1"/>
</dbReference>
<dbReference type="GO" id="GO:0004672">
    <property type="term" value="F:protein kinase activity"/>
    <property type="evidence" value="ECO:0007669"/>
    <property type="project" value="InterPro"/>
</dbReference>
<dbReference type="PANTHER" id="PTHR10887">
    <property type="entry name" value="DNA2/NAM7 HELICASE FAMILY"/>
    <property type="match status" value="1"/>
</dbReference>
<dbReference type="GO" id="GO:0004386">
    <property type="term" value="F:helicase activity"/>
    <property type="evidence" value="ECO:0007669"/>
    <property type="project" value="InterPro"/>
</dbReference>
<proteinExistence type="predicted"/>
<dbReference type="SUPFAM" id="SSF56112">
    <property type="entry name" value="Protein kinase-like (PK-like)"/>
    <property type="match status" value="1"/>
</dbReference>
<keyword evidence="4" id="KW-1185">Reference proteome</keyword>
<feature type="domain" description="Protein kinase" evidence="2">
    <location>
        <begin position="110"/>
        <end position="352"/>
    </location>
</feature>
<evidence type="ECO:0000313" key="4">
    <source>
        <dbReference type="Proteomes" id="UP001642900"/>
    </source>
</evidence>
<evidence type="ECO:0000256" key="1">
    <source>
        <dbReference type="SAM" id="MobiDB-lite"/>
    </source>
</evidence>
<dbReference type="InterPro" id="IPR000719">
    <property type="entry name" value="Prot_kinase_dom"/>
</dbReference>
<dbReference type="Gene3D" id="1.10.510.10">
    <property type="entry name" value="Transferase(Phosphotransferase) domain 1"/>
    <property type="match status" value="1"/>
</dbReference>
<dbReference type="InterPro" id="IPR045055">
    <property type="entry name" value="DNA2/NAM7-like"/>
</dbReference>
<dbReference type="Pfam" id="PF13195">
    <property type="entry name" value="DUF4011"/>
    <property type="match status" value="1"/>
</dbReference>
<dbReference type="Pfam" id="PF13087">
    <property type="entry name" value="AAA_12"/>
    <property type="match status" value="1"/>
</dbReference>
<dbReference type="InterPro" id="IPR011009">
    <property type="entry name" value="Kinase-like_dom_sf"/>
</dbReference>
<dbReference type="InterPro" id="IPR025103">
    <property type="entry name" value="DUF4011"/>
</dbReference>
<dbReference type="InterPro" id="IPR041677">
    <property type="entry name" value="DNA2/NAM7_AAA_11"/>
</dbReference>
<dbReference type="Pfam" id="PF00069">
    <property type="entry name" value="Pkinase"/>
    <property type="match status" value="1"/>
</dbReference>
<dbReference type="InterPro" id="IPR049468">
    <property type="entry name" value="Restrct_endonuc-II-like_dom"/>
</dbReference>
<dbReference type="SMART" id="SM00220">
    <property type="entry name" value="S_TKc"/>
    <property type="match status" value="1"/>
</dbReference>
<dbReference type="GO" id="GO:0005524">
    <property type="term" value="F:ATP binding"/>
    <property type="evidence" value="ECO:0007669"/>
    <property type="project" value="InterPro"/>
</dbReference>
<dbReference type="CDD" id="cd18808">
    <property type="entry name" value="SF1_C_Upf1"/>
    <property type="match status" value="1"/>
</dbReference>
<dbReference type="InterPro" id="IPR027417">
    <property type="entry name" value="P-loop_NTPase"/>
</dbReference>